<evidence type="ECO:0000313" key="1">
    <source>
        <dbReference type="EMBL" id="KAA3487793.1"/>
    </source>
</evidence>
<reference evidence="2" key="1">
    <citation type="journal article" date="2019" name="Plant Biotechnol. J.">
        <title>Genome sequencing of the Australian wild diploid species Gossypium australe highlights disease resistance and delayed gland morphogenesis.</title>
        <authorList>
            <person name="Cai Y."/>
            <person name="Cai X."/>
            <person name="Wang Q."/>
            <person name="Wang P."/>
            <person name="Zhang Y."/>
            <person name="Cai C."/>
            <person name="Xu Y."/>
            <person name="Wang K."/>
            <person name="Zhou Z."/>
            <person name="Wang C."/>
            <person name="Geng S."/>
            <person name="Li B."/>
            <person name="Dong Q."/>
            <person name="Hou Y."/>
            <person name="Wang H."/>
            <person name="Ai P."/>
            <person name="Liu Z."/>
            <person name="Yi F."/>
            <person name="Sun M."/>
            <person name="An G."/>
            <person name="Cheng J."/>
            <person name="Zhang Y."/>
            <person name="Shi Q."/>
            <person name="Xie Y."/>
            <person name="Shi X."/>
            <person name="Chang Y."/>
            <person name="Huang F."/>
            <person name="Chen Y."/>
            <person name="Hong S."/>
            <person name="Mi L."/>
            <person name="Sun Q."/>
            <person name="Zhang L."/>
            <person name="Zhou B."/>
            <person name="Peng R."/>
            <person name="Zhang X."/>
            <person name="Liu F."/>
        </authorList>
    </citation>
    <scope>NUCLEOTIDE SEQUENCE [LARGE SCALE GENOMIC DNA]</scope>
    <source>
        <strain evidence="2">cv. PA1801</strain>
    </source>
</reference>
<dbReference type="PANTHER" id="PTHR33067">
    <property type="entry name" value="RNA-DIRECTED DNA POLYMERASE-RELATED"/>
    <property type="match status" value="1"/>
</dbReference>
<name>A0A5B6X202_9ROSI</name>
<dbReference type="AlphaFoldDB" id="A0A5B6X202"/>
<accession>A0A5B6X202</accession>
<protein>
    <submittedName>
        <fullName evidence="1">Uncharacterized protein</fullName>
    </submittedName>
</protein>
<comment type="caution">
    <text evidence="1">The sequence shown here is derived from an EMBL/GenBank/DDBJ whole genome shotgun (WGS) entry which is preliminary data.</text>
</comment>
<gene>
    <name evidence="1" type="ORF">EPI10_031597</name>
</gene>
<dbReference type="EMBL" id="SMMG02000001">
    <property type="protein sequence ID" value="KAA3487793.1"/>
    <property type="molecule type" value="Genomic_DNA"/>
</dbReference>
<organism evidence="1 2">
    <name type="scientific">Gossypium australe</name>
    <dbReference type="NCBI Taxonomy" id="47621"/>
    <lineage>
        <taxon>Eukaryota</taxon>
        <taxon>Viridiplantae</taxon>
        <taxon>Streptophyta</taxon>
        <taxon>Embryophyta</taxon>
        <taxon>Tracheophyta</taxon>
        <taxon>Spermatophyta</taxon>
        <taxon>Magnoliopsida</taxon>
        <taxon>eudicotyledons</taxon>
        <taxon>Gunneridae</taxon>
        <taxon>Pentapetalae</taxon>
        <taxon>rosids</taxon>
        <taxon>malvids</taxon>
        <taxon>Malvales</taxon>
        <taxon>Malvaceae</taxon>
        <taxon>Malvoideae</taxon>
        <taxon>Gossypium</taxon>
    </lineage>
</organism>
<dbReference type="Proteomes" id="UP000325315">
    <property type="component" value="Unassembled WGS sequence"/>
</dbReference>
<sequence>MLKHLHINIPLVEALEKMPNYAKFIKDVLSKKRRLEEFETVFLTKECSAFFVRQLQSEMKDPGSFTIPCYIGYSYYRLALCDLGESINLIPMYVFKQLRIVDKNIPIILGMPFFTTGRTLIDV</sequence>
<keyword evidence="2" id="KW-1185">Reference proteome</keyword>
<evidence type="ECO:0000313" key="2">
    <source>
        <dbReference type="Proteomes" id="UP000325315"/>
    </source>
</evidence>
<proteinExistence type="predicted"/>